<accession>A0A0R2B6P3</accession>
<feature type="transmembrane region" description="Helical" evidence="1">
    <location>
        <begin position="94"/>
        <end position="114"/>
    </location>
</feature>
<protein>
    <submittedName>
        <fullName evidence="2">Uncharacterized protein</fullName>
    </submittedName>
</protein>
<proteinExistence type="predicted"/>
<feature type="transmembrane region" description="Helical" evidence="1">
    <location>
        <begin position="57"/>
        <end position="82"/>
    </location>
</feature>
<dbReference type="PATRIC" id="fig|1423772.3.peg.299"/>
<keyword evidence="1" id="KW-0472">Membrane</keyword>
<name>A0A0R2B6P3_9LACO</name>
<organism evidence="2 3">
    <name type="scientific">Ligilactobacillus murinus DSM 20452 = NBRC 14221</name>
    <dbReference type="NCBI Taxonomy" id="1423772"/>
    <lineage>
        <taxon>Bacteria</taxon>
        <taxon>Bacillati</taxon>
        <taxon>Bacillota</taxon>
        <taxon>Bacilli</taxon>
        <taxon>Lactobacillales</taxon>
        <taxon>Lactobacillaceae</taxon>
        <taxon>Ligilactobacillus</taxon>
    </lineage>
</organism>
<comment type="caution">
    <text evidence="2">The sequence shown here is derived from an EMBL/GenBank/DDBJ whole genome shotgun (WGS) entry which is preliminary data.</text>
</comment>
<reference evidence="2 3" key="1">
    <citation type="journal article" date="2015" name="Genome Announc.">
        <title>Expanding the biotechnology potential of lactobacilli through comparative genomics of 213 strains and associated genera.</title>
        <authorList>
            <person name="Sun Z."/>
            <person name="Harris H.M."/>
            <person name="McCann A."/>
            <person name="Guo C."/>
            <person name="Argimon S."/>
            <person name="Zhang W."/>
            <person name="Yang X."/>
            <person name="Jeffery I.B."/>
            <person name="Cooney J.C."/>
            <person name="Kagawa T.F."/>
            <person name="Liu W."/>
            <person name="Song Y."/>
            <person name="Salvetti E."/>
            <person name="Wrobel A."/>
            <person name="Rasinkangas P."/>
            <person name="Parkhill J."/>
            <person name="Rea M.C."/>
            <person name="O'Sullivan O."/>
            <person name="Ritari J."/>
            <person name="Douillard F.P."/>
            <person name="Paul Ross R."/>
            <person name="Yang R."/>
            <person name="Briner A.E."/>
            <person name="Felis G.E."/>
            <person name="de Vos W.M."/>
            <person name="Barrangou R."/>
            <person name="Klaenhammer T.R."/>
            <person name="Caufield P.W."/>
            <person name="Cui Y."/>
            <person name="Zhang H."/>
            <person name="O'Toole P.W."/>
        </authorList>
    </citation>
    <scope>NUCLEOTIDE SEQUENCE [LARGE SCALE GENOMIC DNA]</scope>
    <source>
        <strain evidence="2 3">DSM 20452</strain>
    </source>
</reference>
<dbReference type="AlphaFoldDB" id="A0A0R2B6P3"/>
<evidence type="ECO:0000313" key="3">
    <source>
        <dbReference type="Proteomes" id="UP000051612"/>
    </source>
</evidence>
<dbReference type="Proteomes" id="UP000051612">
    <property type="component" value="Unassembled WGS sequence"/>
</dbReference>
<keyword evidence="1" id="KW-0812">Transmembrane</keyword>
<evidence type="ECO:0000313" key="2">
    <source>
        <dbReference type="EMBL" id="KRM74784.1"/>
    </source>
</evidence>
<gene>
    <name evidence="2" type="ORF">FC48_GL000272</name>
</gene>
<evidence type="ECO:0000256" key="1">
    <source>
        <dbReference type="SAM" id="Phobius"/>
    </source>
</evidence>
<dbReference type="EMBL" id="AYYN01000085">
    <property type="protein sequence ID" value="KRM74784.1"/>
    <property type="molecule type" value="Genomic_DNA"/>
</dbReference>
<keyword evidence="1" id="KW-1133">Transmembrane helix</keyword>
<sequence length="228" mass="27193">MPCFISQLVLHYGNSYKGGITLFITRLTKRDWYRIYKYLWKAQLLPQKIRICVKTVAILRILLAVWVLFPIVLRVLFLLLLRAPLTYYLSYYEIFLIITVSSLLIFYYPLLFWAESRKFSPKVFITLKQGTSLAKLKKIRKRYPTAYITPNQGMFEPPFNSKWTVLNFEDCYLLVAKGKLPYEPKRYFISFAIIRYKDIKHTITFSKQLEPVCERLVNYSDVKLLHEE</sequence>